<geneLocation type="nucleomorph" evidence="2"/>
<keyword evidence="1" id="KW-1133">Transmembrane helix</keyword>
<keyword evidence="2" id="KW-0542">Nucleomorph</keyword>
<sequence length="77" mass="9732">MKHAMLKKSYLNIVFLNKLFDFFFFIIHNIFFFRELIRMYIEFSKNYFLANIFFSFNEMQFYEISHLLYINYSVNHK</sequence>
<evidence type="ECO:0000313" key="2">
    <source>
        <dbReference type="EMBL" id="BAS01631.1"/>
    </source>
</evidence>
<organism evidence="2">
    <name type="scientific">Lotharella vacuolata</name>
    <dbReference type="NCBI Taxonomy" id="74820"/>
    <lineage>
        <taxon>Eukaryota</taxon>
        <taxon>Sar</taxon>
        <taxon>Rhizaria</taxon>
        <taxon>Cercozoa</taxon>
        <taxon>Chlorarachniophyceae</taxon>
        <taxon>Lotharella</taxon>
    </lineage>
</organism>
<proteinExistence type="predicted"/>
<accession>A0A0H5BHD2</accession>
<protein>
    <submittedName>
        <fullName evidence="2">Uncharacterized protein</fullName>
    </submittedName>
</protein>
<keyword evidence="1" id="KW-0812">Transmembrane</keyword>
<evidence type="ECO:0000256" key="1">
    <source>
        <dbReference type="SAM" id="Phobius"/>
    </source>
</evidence>
<keyword evidence="1" id="KW-0472">Membrane</keyword>
<reference evidence="2" key="1">
    <citation type="journal article" date="2015" name="Genome Biol. Evol.">
        <title>Nucleomorph Genome Sequences of Two Chlorarachniophytes, Amorphochlora amoebiformis and Lotharella vacuolata.</title>
        <authorList>
            <person name="Suzuki S."/>
            <person name="Shirato S."/>
            <person name="Hirakawa Y."/>
            <person name="Ishida K."/>
        </authorList>
    </citation>
    <scope>NUCLEOTIDE SEQUENCE</scope>
    <source>
        <strain evidence="2">CCMP240</strain>
    </source>
</reference>
<dbReference type="AlphaFoldDB" id="A0A0H5BHD2"/>
<feature type="transmembrane region" description="Helical" evidence="1">
    <location>
        <begin position="20"/>
        <end position="37"/>
    </location>
</feature>
<dbReference type="EMBL" id="AB996601">
    <property type="protein sequence ID" value="BAS01631.1"/>
    <property type="molecule type" value="Genomic_DNA"/>
</dbReference>
<name>A0A0H5BHD2_9EUKA</name>